<feature type="region of interest" description="Disordered" evidence="1">
    <location>
        <begin position="59"/>
        <end position="104"/>
    </location>
</feature>
<feature type="compositionally biased region" description="Basic and acidic residues" evidence="1">
    <location>
        <begin position="83"/>
        <end position="98"/>
    </location>
</feature>
<protein>
    <submittedName>
        <fullName evidence="2">Uncharacterized protein</fullName>
    </submittedName>
</protein>
<dbReference type="Proteomes" id="UP001177670">
    <property type="component" value="Unassembled WGS sequence"/>
</dbReference>
<dbReference type="AlphaFoldDB" id="A0AA40KJN9"/>
<gene>
    <name evidence="2" type="ORF">K0M31_009008</name>
</gene>
<proteinExistence type="predicted"/>
<name>A0AA40KJN9_9HYME</name>
<feature type="compositionally biased region" description="Polar residues" evidence="1">
    <location>
        <begin position="66"/>
        <end position="81"/>
    </location>
</feature>
<accession>A0AA40KJN9</accession>
<dbReference type="EMBL" id="JAHYIQ010000022">
    <property type="protein sequence ID" value="KAK1122561.1"/>
    <property type="molecule type" value="Genomic_DNA"/>
</dbReference>
<evidence type="ECO:0000256" key="1">
    <source>
        <dbReference type="SAM" id="MobiDB-lite"/>
    </source>
</evidence>
<evidence type="ECO:0000313" key="2">
    <source>
        <dbReference type="EMBL" id="KAK1122561.1"/>
    </source>
</evidence>
<reference evidence="2" key="1">
    <citation type="submission" date="2021-10" db="EMBL/GenBank/DDBJ databases">
        <title>Melipona bicolor Genome sequencing and assembly.</title>
        <authorList>
            <person name="Araujo N.S."/>
            <person name="Arias M.C."/>
        </authorList>
    </citation>
    <scope>NUCLEOTIDE SEQUENCE</scope>
    <source>
        <strain evidence="2">USP_2M_L1-L4_2017</strain>
        <tissue evidence="2">Whole body</tissue>
    </source>
</reference>
<keyword evidence="3" id="KW-1185">Reference proteome</keyword>
<organism evidence="2 3">
    <name type="scientific">Melipona bicolor</name>
    <dbReference type="NCBI Taxonomy" id="60889"/>
    <lineage>
        <taxon>Eukaryota</taxon>
        <taxon>Metazoa</taxon>
        <taxon>Ecdysozoa</taxon>
        <taxon>Arthropoda</taxon>
        <taxon>Hexapoda</taxon>
        <taxon>Insecta</taxon>
        <taxon>Pterygota</taxon>
        <taxon>Neoptera</taxon>
        <taxon>Endopterygota</taxon>
        <taxon>Hymenoptera</taxon>
        <taxon>Apocrita</taxon>
        <taxon>Aculeata</taxon>
        <taxon>Apoidea</taxon>
        <taxon>Anthophila</taxon>
        <taxon>Apidae</taxon>
        <taxon>Melipona</taxon>
    </lineage>
</organism>
<evidence type="ECO:0000313" key="3">
    <source>
        <dbReference type="Proteomes" id="UP001177670"/>
    </source>
</evidence>
<sequence length="139" mass="15748">MNSVLVQKPPFARNERFERITDWKGTGNLESGKRLAPYDFDFSIRRSADGRIHCDGWHVPTMGNPMPSQMHHTGDRNSQCVEKQPKERKTYRGGKENKNCSNPSLTAIKSLPSFRWIDEDEGKSEKIITLGSEEPAVTG</sequence>
<comment type="caution">
    <text evidence="2">The sequence shown here is derived from an EMBL/GenBank/DDBJ whole genome shotgun (WGS) entry which is preliminary data.</text>
</comment>